<dbReference type="RefSeq" id="WP_136953800.1">
    <property type="nucleotide sequence ID" value="NZ_CP039712.1"/>
</dbReference>
<dbReference type="Proteomes" id="UP000298615">
    <property type="component" value="Chromosome"/>
</dbReference>
<dbReference type="Pfam" id="PF01476">
    <property type="entry name" value="LysM"/>
    <property type="match status" value="3"/>
</dbReference>
<dbReference type="InterPro" id="IPR036779">
    <property type="entry name" value="LysM_dom_sf"/>
</dbReference>
<evidence type="ECO:0000256" key="3">
    <source>
        <dbReference type="ARBA" id="ARBA00022638"/>
    </source>
</evidence>
<feature type="domain" description="LysM" evidence="7">
    <location>
        <begin position="242"/>
        <end position="285"/>
    </location>
</feature>
<evidence type="ECO:0000256" key="4">
    <source>
        <dbReference type="ARBA" id="ARBA00032108"/>
    </source>
</evidence>
<evidence type="ECO:0000256" key="1">
    <source>
        <dbReference type="ARBA" id="ARBA00010266"/>
    </source>
</evidence>
<dbReference type="GO" id="GO:0042742">
    <property type="term" value="P:defense response to bacterium"/>
    <property type="evidence" value="ECO:0007669"/>
    <property type="project" value="UniProtKB-KW"/>
</dbReference>
<dbReference type="Gene3D" id="1.10.530.10">
    <property type="match status" value="1"/>
</dbReference>
<dbReference type="SMART" id="SM00047">
    <property type="entry name" value="LYZ2"/>
    <property type="match status" value="1"/>
</dbReference>
<evidence type="ECO:0000256" key="6">
    <source>
        <dbReference type="SAM" id="SignalP"/>
    </source>
</evidence>
<keyword evidence="3" id="KW-0081">Bacteriolytic enzyme</keyword>
<evidence type="ECO:0000256" key="2">
    <source>
        <dbReference type="ARBA" id="ARBA00022529"/>
    </source>
</evidence>
<dbReference type="AlphaFoldDB" id="A0A4D7CSB5"/>
<keyword evidence="6" id="KW-0732">Signal</keyword>
<dbReference type="KEGG" id="vao:FA707_08360"/>
<feature type="domain" description="LysM" evidence="7">
    <location>
        <begin position="322"/>
        <end position="365"/>
    </location>
</feature>
<organism evidence="8 9">
    <name type="scientific">Vagococcus zengguangii</name>
    <dbReference type="NCBI Taxonomy" id="2571750"/>
    <lineage>
        <taxon>Bacteria</taxon>
        <taxon>Bacillati</taxon>
        <taxon>Bacillota</taxon>
        <taxon>Bacilli</taxon>
        <taxon>Lactobacillales</taxon>
        <taxon>Enterococcaceae</taxon>
        <taxon>Vagococcus</taxon>
    </lineage>
</organism>
<name>A0A4D7CSB5_9ENTE</name>
<dbReference type="InterPro" id="IPR002901">
    <property type="entry name" value="MGlyc_endo_b_GlcNAc-like_dom"/>
</dbReference>
<dbReference type="CDD" id="cd00118">
    <property type="entry name" value="LysM"/>
    <property type="match status" value="3"/>
</dbReference>
<feature type="region of interest" description="Disordered" evidence="5">
    <location>
        <begin position="221"/>
        <end position="243"/>
    </location>
</feature>
<dbReference type="GO" id="GO:0031640">
    <property type="term" value="P:killing of cells of another organism"/>
    <property type="evidence" value="ECO:0007669"/>
    <property type="project" value="UniProtKB-KW"/>
</dbReference>
<evidence type="ECO:0000259" key="7">
    <source>
        <dbReference type="PROSITE" id="PS51782"/>
    </source>
</evidence>
<dbReference type="Pfam" id="PF01832">
    <property type="entry name" value="Glucosaminidase"/>
    <property type="match status" value="1"/>
</dbReference>
<feature type="region of interest" description="Disordered" evidence="5">
    <location>
        <begin position="366"/>
        <end position="388"/>
    </location>
</feature>
<dbReference type="Gene3D" id="4.10.80.30">
    <property type="entry name" value="DNA polymerase, domain 6"/>
    <property type="match status" value="1"/>
</dbReference>
<dbReference type="InterPro" id="IPR018392">
    <property type="entry name" value="LysM"/>
</dbReference>
<accession>A0A4D7CSB5</accession>
<feature type="region of interest" description="Disordered" evidence="5">
    <location>
        <begin position="289"/>
        <end position="321"/>
    </location>
</feature>
<sequence length="429" mass="47767">MKKVYNKAWMMAPLFLSTTMTTVHAEEAQTVIEDKVDTQSLIKGDASLPKKLDYTNQVFSRSSNAENFVQSIASQAKSVAATNDLYASVMIAQACLETGYGASTLSQVPNYNLFGIKGSYNGQYVTMLTWEDDGKGNAYWIEANFRKYPSYQESFNDNAYVLKNTSFSTGNYYYSGAWKSNTASYKDATAWLTGRYATDTQYGNKLNMIIETYNLTQYDSNLDESGNVPDEGSNNNQSTSKDKHVVVSGDTLYAIAQKYGTTVSNIKKWNNLTSDVIYIGQTLLVSSNNNSNTGSNTNNQNNNQSNNNQNNNNNNNNQTQQSTYKVKSGDTLYGIAQKYQTTVANLKKWNNLSSDMIYIGQTLKVSSKSSDNGSTTETQPSQTSRHTVKAGDTLYRIAQKYNTSVSQIKTWNNLKSDLIFVNQVLIVKK</sequence>
<evidence type="ECO:0000313" key="8">
    <source>
        <dbReference type="EMBL" id="QCI86978.1"/>
    </source>
</evidence>
<feature type="compositionally biased region" description="Polar residues" evidence="5">
    <location>
        <begin position="366"/>
        <end position="385"/>
    </location>
</feature>
<keyword evidence="9" id="KW-1185">Reference proteome</keyword>
<evidence type="ECO:0000313" key="9">
    <source>
        <dbReference type="Proteomes" id="UP000298615"/>
    </source>
</evidence>
<reference evidence="8 9" key="1">
    <citation type="submission" date="2019-04" db="EMBL/GenBank/DDBJ databases">
        <title>Vagococcus sp. nov., isolated from faeces of yaks (Bos grunniens).</title>
        <authorList>
            <person name="Ge Y."/>
        </authorList>
    </citation>
    <scope>NUCLEOTIDE SEQUENCE [LARGE SCALE GENOMIC DNA]</scope>
    <source>
        <strain evidence="8 9">MN-17</strain>
    </source>
</reference>
<keyword evidence="2" id="KW-0929">Antimicrobial</keyword>
<dbReference type="Gene3D" id="3.10.350.10">
    <property type="entry name" value="LysM domain"/>
    <property type="match status" value="3"/>
</dbReference>
<dbReference type="PROSITE" id="PS51782">
    <property type="entry name" value="LYSM"/>
    <property type="match status" value="3"/>
</dbReference>
<gene>
    <name evidence="8" type="ORF">FA707_08360</name>
</gene>
<feature type="signal peptide" evidence="6">
    <location>
        <begin position="1"/>
        <end position="25"/>
    </location>
</feature>
<dbReference type="EMBL" id="CP039712">
    <property type="protein sequence ID" value="QCI86978.1"/>
    <property type="molecule type" value="Genomic_DNA"/>
</dbReference>
<proteinExistence type="inferred from homology"/>
<dbReference type="PANTHER" id="PTHR33734:SF22">
    <property type="entry name" value="MEMBRANE-BOUND LYTIC MUREIN TRANSGLYCOSYLASE D"/>
    <property type="match status" value="1"/>
</dbReference>
<dbReference type="GO" id="GO:0004040">
    <property type="term" value="F:amidase activity"/>
    <property type="evidence" value="ECO:0007669"/>
    <property type="project" value="InterPro"/>
</dbReference>
<feature type="chain" id="PRO_5020417880" description="Peptidoglycan hydrolase" evidence="6">
    <location>
        <begin position="26"/>
        <end position="429"/>
    </location>
</feature>
<evidence type="ECO:0000256" key="5">
    <source>
        <dbReference type="SAM" id="MobiDB-lite"/>
    </source>
</evidence>
<dbReference type="SUPFAM" id="SSF54106">
    <property type="entry name" value="LysM domain"/>
    <property type="match status" value="3"/>
</dbReference>
<protein>
    <recommendedName>
        <fullName evidence="4">Peptidoglycan hydrolase</fullName>
    </recommendedName>
</protein>
<dbReference type="GO" id="GO:0008932">
    <property type="term" value="F:lytic endotransglycosylase activity"/>
    <property type="evidence" value="ECO:0007669"/>
    <property type="project" value="TreeGrafter"/>
</dbReference>
<dbReference type="SMART" id="SM00257">
    <property type="entry name" value="LysM"/>
    <property type="match status" value="3"/>
</dbReference>
<comment type="similarity">
    <text evidence="1">Belongs to the glycosyl hydrolase 73 family.</text>
</comment>
<feature type="domain" description="LysM" evidence="7">
    <location>
        <begin position="384"/>
        <end position="427"/>
    </location>
</feature>
<dbReference type="PANTHER" id="PTHR33734">
    <property type="entry name" value="LYSM DOMAIN-CONTAINING GPI-ANCHORED PROTEIN 2"/>
    <property type="match status" value="1"/>
</dbReference>